<dbReference type="PROSITE" id="PS51257">
    <property type="entry name" value="PROKAR_LIPOPROTEIN"/>
    <property type="match status" value="1"/>
</dbReference>
<accession>A0A3E5BE58</accession>
<dbReference type="EMBL" id="QSUL01000006">
    <property type="protein sequence ID" value="RGN35880.1"/>
    <property type="molecule type" value="Genomic_DNA"/>
</dbReference>
<evidence type="ECO:0000313" key="1">
    <source>
        <dbReference type="EMBL" id="RGN35880.1"/>
    </source>
</evidence>
<dbReference type="RefSeq" id="WP_117724160.1">
    <property type="nucleotide sequence ID" value="NZ_QSUL01000006.1"/>
</dbReference>
<dbReference type="Proteomes" id="UP000260983">
    <property type="component" value="Unassembled WGS sequence"/>
</dbReference>
<organism evidence="1 2">
    <name type="scientific">Bacteroides oleiciplenus</name>
    <dbReference type="NCBI Taxonomy" id="626931"/>
    <lineage>
        <taxon>Bacteria</taxon>
        <taxon>Pseudomonadati</taxon>
        <taxon>Bacteroidota</taxon>
        <taxon>Bacteroidia</taxon>
        <taxon>Bacteroidales</taxon>
        <taxon>Bacteroidaceae</taxon>
        <taxon>Bacteroides</taxon>
    </lineage>
</organism>
<dbReference type="AlphaFoldDB" id="A0A3E5BE58"/>
<dbReference type="Pfam" id="PF15869">
    <property type="entry name" value="TolB_like"/>
    <property type="match status" value="1"/>
</dbReference>
<name>A0A3E5BE58_9BACE</name>
<proteinExistence type="predicted"/>
<sequence>MLKKILLLFILFFFLIVSCDKQKEGYTDPLSCQNEHLYAKVLNDSFVLASPKGLLLWDSLLVVMDARCGDNLFYMFSSSDGTFLKGGGKKGEGPGEVLNPSNSHLNDEGVLSYWDINKNKIVRYNVKGLLLGLEPNFREFYFDRKLMPTSFLDVIALKNGYLYNGNTDRHIGVYATDSYVDSPILPDVSSPEIARAIMNKSHWAMTPDEKKMVRATSIGGIVQCYTVENNEVEEYWTKLFFPPIYKLVEGAKPVWITWCEESQMGFDNLYVTNQYVYLLLNGRFAKDKPFANEVLVMDWNGNIKKKFILDRTVKTIAVDEDKKVIYATTCGFDVEANIVIFSF</sequence>
<reference evidence="1 2" key="1">
    <citation type="submission" date="2018-08" db="EMBL/GenBank/DDBJ databases">
        <title>A genome reference for cultivated species of the human gut microbiota.</title>
        <authorList>
            <person name="Zou Y."/>
            <person name="Xue W."/>
            <person name="Luo G."/>
        </authorList>
    </citation>
    <scope>NUCLEOTIDE SEQUENCE [LARGE SCALE GENOMIC DNA]</scope>
    <source>
        <strain evidence="1 2">OM05-15BH</strain>
    </source>
</reference>
<dbReference type="Pfam" id="PF17170">
    <property type="entry name" value="DUF5128"/>
    <property type="match status" value="1"/>
</dbReference>
<gene>
    <name evidence="1" type="ORF">DXB65_10205</name>
</gene>
<protein>
    <submittedName>
        <fullName evidence="1">6-bladed beta-propeller</fullName>
    </submittedName>
</protein>
<comment type="caution">
    <text evidence="1">The sequence shown here is derived from an EMBL/GenBank/DDBJ whole genome shotgun (WGS) entry which is preliminary data.</text>
</comment>
<evidence type="ECO:0000313" key="2">
    <source>
        <dbReference type="Proteomes" id="UP000260983"/>
    </source>
</evidence>
<dbReference type="SUPFAM" id="SSF63829">
    <property type="entry name" value="Calcium-dependent phosphotriesterase"/>
    <property type="match status" value="1"/>
</dbReference>